<dbReference type="EMBL" id="PDOE01000004">
    <property type="protein sequence ID" value="RKL67074.1"/>
    <property type="molecule type" value="Genomic_DNA"/>
</dbReference>
<dbReference type="AlphaFoldDB" id="A0A3A9K1T7"/>
<keyword evidence="5 10" id="KW-0812">Transmembrane</keyword>
<keyword evidence="4" id="KW-0997">Cell inner membrane</keyword>
<accession>A0A3A9K1T7</accession>
<dbReference type="PANTHER" id="PTHR35011">
    <property type="entry name" value="2,3-DIKETO-L-GULONATE TRAP TRANSPORTER SMALL PERMEASE PROTEIN YIAM"/>
    <property type="match status" value="1"/>
</dbReference>
<comment type="subcellular location">
    <subcellularLocation>
        <location evidence="1">Cell inner membrane</location>
        <topology evidence="1">Multi-pass membrane protein</topology>
    </subcellularLocation>
</comment>
<comment type="similarity">
    <text evidence="8">Belongs to the TRAP transporter small permease family.</text>
</comment>
<evidence type="ECO:0000256" key="5">
    <source>
        <dbReference type="ARBA" id="ARBA00022692"/>
    </source>
</evidence>
<dbReference type="GO" id="GO:0015740">
    <property type="term" value="P:C4-dicarboxylate transport"/>
    <property type="evidence" value="ECO:0007669"/>
    <property type="project" value="TreeGrafter"/>
</dbReference>
<dbReference type="RefSeq" id="WP_110937440.1">
    <property type="nucleotide sequence ID" value="NZ_KZ614146.1"/>
</dbReference>
<feature type="transmembrane region" description="Helical" evidence="10">
    <location>
        <begin position="118"/>
        <end position="139"/>
    </location>
</feature>
<keyword evidence="3" id="KW-1003">Cell membrane</keyword>
<evidence type="ECO:0000256" key="8">
    <source>
        <dbReference type="ARBA" id="ARBA00038436"/>
    </source>
</evidence>
<evidence type="ECO:0000256" key="2">
    <source>
        <dbReference type="ARBA" id="ARBA00022448"/>
    </source>
</evidence>
<name>A0A3A9K1T7_9BACI</name>
<dbReference type="Pfam" id="PF04290">
    <property type="entry name" value="DctQ"/>
    <property type="match status" value="1"/>
</dbReference>
<dbReference type="GO" id="GO:0005886">
    <property type="term" value="C:plasma membrane"/>
    <property type="evidence" value="ECO:0007669"/>
    <property type="project" value="UniProtKB-SubCell"/>
</dbReference>
<protein>
    <submittedName>
        <fullName evidence="12">TRAP transporter permease DctQ</fullName>
    </submittedName>
</protein>
<keyword evidence="2" id="KW-0813">Transport</keyword>
<organism evidence="12 13">
    <name type="scientific">Salipaludibacillus neizhouensis</name>
    <dbReference type="NCBI Taxonomy" id="885475"/>
    <lineage>
        <taxon>Bacteria</taxon>
        <taxon>Bacillati</taxon>
        <taxon>Bacillota</taxon>
        <taxon>Bacilli</taxon>
        <taxon>Bacillales</taxon>
        <taxon>Bacillaceae</taxon>
    </lineage>
</organism>
<feature type="domain" description="Tripartite ATP-independent periplasmic transporters DctQ component" evidence="11">
    <location>
        <begin position="55"/>
        <end position="184"/>
    </location>
</feature>
<dbReference type="PANTHER" id="PTHR35011:SF2">
    <property type="entry name" value="2,3-DIKETO-L-GULONATE TRAP TRANSPORTER SMALL PERMEASE PROTEIN YIAM"/>
    <property type="match status" value="1"/>
</dbReference>
<keyword evidence="6 10" id="KW-1133">Transmembrane helix</keyword>
<evidence type="ECO:0000256" key="4">
    <source>
        <dbReference type="ARBA" id="ARBA00022519"/>
    </source>
</evidence>
<dbReference type="InterPro" id="IPR055348">
    <property type="entry name" value="DctQ"/>
</dbReference>
<evidence type="ECO:0000256" key="1">
    <source>
        <dbReference type="ARBA" id="ARBA00004429"/>
    </source>
</evidence>
<dbReference type="GO" id="GO:0022857">
    <property type="term" value="F:transmembrane transporter activity"/>
    <property type="evidence" value="ECO:0007669"/>
    <property type="project" value="TreeGrafter"/>
</dbReference>
<proteinExistence type="inferred from homology"/>
<dbReference type="OrthoDB" id="1807003at2"/>
<evidence type="ECO:0000313" key="12">
    <source>
        <dbReference type="EMBL" id="RKL67074.1"/>
    </source>
</evidence>
<keyword evidence="7 10" id="KW-0472">Membrane</keyword>
<evidence type="ECO:0000256" key="6">
    <source>
        <dbReference type="ARBA" id="ARBA00022989"/>
    </source>
</evidence>
<gene>
    <name evidence="12" type="ORF">CR203_11200</name>
</gene>
<feature type="region of interest" description="Disordered" evidence="9">
    <location>
        <begin position="1"/>
        <end position="29"/>
    </location>
</feature>
<keyword evidence="13" id="KW-1185">Reference proteome</keyword>
<reference evidence="12 13" key="1">
    <citation type="submission" date="2017-10" db="EMBL/GenBank/DDBJ databases">
        <title>Bacillus sp. nov., a halophilic bacterium isolated from a Keqin Lake.</title>
        <authorList>
            <person name="Wang H."/>
        </authorList>
    </citation>
    <scope>NUCLEOTIDE SEQUENCE [LARGE SCALE GENOMIC DNA]</scope>
    <source>
        <strain evidence="12 13">KCTC 13187</strain>
    </source>
</reference>
<comment type="caution">
    <text evidence="12">The sequence shown here is derived from an EMBL/GenBank/DDBJ whole genome shotgun (WGS) entry which is preliminary data.</text>
</comment>
<evidence type="ECO:0000256" key="3">
    <source>
        <dbReference type="ARBA" id="ARBA00022475"/>
    </source>
</evidence>
<feature type="transmembrane region" description="Helical" evidence="10">
    <location>
        <begin position="75"/>
        <end position="97"/>
    </location>
</feature>
<sequence>MKSKDKDISVKKDLLGSEEPDKSSLPDKRQSRLEKAIHMLNKITHRVSMVILFFMMSLTVVDVVGRYFFNNPITGAVELTSLSMAIIIFFSLGMTQIKEDHISINFLTVKLPMKVEESLNVVTSFVIIILLSLTSWQLIVYAQRFGNQTSGDLGIPMNYFAYLAAIGMFFYTLTILLNMINSFTKVVQKNES</sequence>
<feature type="transmembrane region" description="Helical" evidence="10">
    <location>
        <begin position="159"/>
        <end position="180"/>
    </location>
</feature>
<evidence type="ECO:0000256" key="9">
    <source>
        <dbReference type="SAM" id="MobiDB-lite"/>
    </source>
</evidence>
<dbReference type="Proteomes" id="UP000281498">
    <property type="component" value="Unassembled WGS sequence"/>
</dbReference>
<evidence type="ECO:0000259" key="11">
    <source>
        <dbReference type="Pfam" id="PF04290"/>
    </source>
</evidence>
<evidence type="ECO:0000313" key="13">
    <source>
        <dbReference type="Proteomes" id="UP000281498"/>
    </source>
</evidence>
<evidence type="ECO:0000256" key="7">
    <source>
        <dbReference type="ARBA" id="ARBA00023136"/>
    </source>
</evidence>
<feature type="transmembrane region" description="Helical" evidence="10">
    <location>
        <begin position="47"/>
        <end position="69"/>
    </location>
</feature>
<dbReference type="InterPro" id="IPR007387">
    <property type="entry name" value="TRAP_DctQ"/>
</dbReference>
<evidence type="ECO:0000256" key="10">
    <source>
        <dbReference type="SAM" id="Phobius"/>
    </source>
</evidence>